<feature type="region of interest" description="Disordered" evidence="1">
    <location>
        <begin position="296"/>
        <end position="316"/>
    </location>
</feature>
<feature type="compositionally biased region" description="Low complexity" evidence="1">
    <location>
        <begin position="85"/>
        <end position="100"/>
    </location>
</feature>
<keyword evidence="3" id="KW-1185">Reference proteome</keyword>
<proteinExistence type="predicted"/>
<protein>
    <submittedName>
        <fullName evidence="2">Uncharacterized protein</fullName>
    </submittedName>
</protein>
<accession>A0A1Q9EIA7</accession>
<dbReference type="AlphaFoldDB" id="A0A1Q9EIA7"/>
<dbReference type="Proteomes" id="UP000186817">
    <property type="component" value="Unassembled WGS sequence"/>
</dbReference>
<evidence type="ECO:0000313" key="3">
    <source>
        <dbReference type="Proteomes" id="UP000186817"/>
    </source>
</evidence>
<feature type="region of interest" description="Disordered" evidence="1">
    <location>
        <begin position="388"/>
        <end position="436"/>
    </location>
</feature>
<gene>
    <name evidence="2" type="ORF">AK812_SmicGene9442</name>
</gene>
<feature type="compositionally biased region" description="Low complexity" evidence="1">
    <location>
        <begin position="388"/>
        <end position="414"/>
    </location>
</feature>
<reference evidence="2 3" key="1">
    <citation type="submission" date="2016-02" db="EMBL/GenBank/DDBJ databases">
        <title>Genome analysis of coral dinoflagellate symbionts highlights evolutionary adaptations to a symbiotic lifestyle.</title>
        <authorList>
            <person name="Aranda M."/>
            <person name="Li Y."/>
            <person name="Liew Y.J."/>
            <person name="Baumgarten S."/>
            <person name="Simakov O."/>
            <person name="Wilson M."/>
            <person name="Piel J."/>
            <person name="Ashoor H."/>
            <person name="Bougouffa S."/>
            <person name="Bajic V.B."/>
            <person name="Ryu T."/>
            <person name="Ravasi T."/>
            <person name="Bayer T."/>
            <person name="Micklem G."/>
            <person name="Kim H."/>
            <person name="Bhak J."/>
            <person name="Lajeunesse T.C."/>
            <person name="Voolstra C.R."/>
        </authorList>
    </citation>
    <scope>NUCLEOTIDE SEQUENCE [LARGE SCALE GENOMIC DNA]</scope>
    <source>
        <strain evidence="2 3">CCMP2467</strain>
    </source>
</reference>
<comment type="caution">
    <text evidence="2">The sequence shown here is derived from an EMBL/GenBank/DDBJ whole genome shotgun (WGS) entry which is preliminary data.</text>
</comment>
<feature type="region of interest" description="Disordered" evidence="1">
    <location>
        <begin position="576"/>
        <end position="633"/>
    </location>
</feature>
<evidence type="ECO:0000256" key="1">
    <source>
        <dbReference type="SAM" id="MobiDB-lite"/>
    </source>
</evidence>
<organism evidence="2 3">
    <name type="scientific">Symbiodinium microadriaticum</name>
    <name type="common">Dinoflagellate</name>
    <name type="synonym">Zooxanthella microadriatica</name>
    <dbReference type="NCBI Taxonomy" id="2951"/>
    <lineage>
        <taxon>Eukaryota</taxon>
        <taxon>Sar</taxon>
        <taxon>Alveolata</taxon>
        <taxon>Dinophyceae</taxon>
        <taxon>Suessiales</taxon>
        <taxon>Symbiodiniaceae</taxon>
        <taxon>Symbiodinium</taxon>
    </lineage>
</organism>
<dbReference type="EMBL" id="LSRX01000145">
    <property type="protein sequence ID" value="OLQ07183.1"/>
    <property type="molecule type" value="Genomic_DNA"/>
</dbReference>
<sequence>MAGSFYVSASTAAFMVSIGVPALMPGIANIDGRLTTAQRKRLQGNTGMDYSIYEWANLDEIRTFLLQEQAEGQFWSVKWLSQDAGSDSAGSTSTKASSGTPAKPKGKKLDTELEATGKTPPPGKRVRAKMTPLPSAEKTPSTSTPLPKALKDATATPGRATPGKMHIEELASPDVLAKKTLEFDELEGTPARTAPLKMASDDSLLDKNETPADVRYVRQLLVEGDGSAEESAEDIELATQLTKDLSELALSLDETQVDESVPDAVPVPVPEMSTQAGAVEGPGGTGTGDEMSTQAVAVEGPGGTGTEMSTEAGEMDGAKVSEEELKYMVAKLADPKIRSMLLRPNTVDFESMIEAAKQSMPPPSYIPVKAMPQDVVAKALSEAAALPPQSSQASALPPQSSQAAALPPQSSQAAVLPPQTTELPSASEPPTPSDSEAELLEAQAAAKEEKRRQKNQRASCPLAVMEAYGECLLPNGRVDRAKMNRLFDDWASHGENWGDTEVYAQWESKQLNRQKESCRWLTRKEIRTRYGYTEEQVAKLCGHKDGTGEWRWHPDFPADEEMKLYRCWDSALDEDESSHGRSMQFNQRGDGPPGAAAALRVTGADAGAGAPPNDSIKGNGKGGGKKGKGKGKKPAIVQANANLLEISGFGHKLQVAGCDAKLIKALTESMALTSGEIAQRRQKLEAAIARGVDGEELSNLGQAVVQANENFKASSAKGIQEAALAMQRESHDNCSDIHHIEVPIKDAASRRGLNPMSIYGDEARYNLAGDKILLIAMAPVLERENLRYMVVAGQLAVYKAVPPVRSNEPRTAAGRPVEEYYPVQHLRGRHRWL</sequence>
<feature type="region of interest" description="Disordered" evidence="1">
    <location>
        <begin position="85"/>
        <end position="162"/>
    </location>
</feature>
<name>A0A1Q9EIA7_SYMMI</name>
<dbReference type="OrthoDB" id="10370729at2759"/>
<evidence type="ECO:0000313" key="2">
    <source>
        <dbReference type="EMBL" id="OLQ07183.1"/>
    </source>
</evidence>
<feature type="compositionally biased region" description="Basic residues" evidence="1">
    <location>
        <begin position="623"/>
        <end position="633"/>
    </location>
</feature>